<dbReference type="RefSeq" id="WP_127829216.1">
    <property type="nucleotide sequence ID" value="NZ_RZYA01000007.1"/>
</dbReference>
<reference evidence="7 8" key="1">
    <citation type="submission" date="2019-01" db="EMBL/GenBank/DDBJ databases">
        <title>Genome sequences of Streptomyces and Rhizobium isolates collected from root and soil.</title>
        <authorList>
            <person name="Chhettri S."/>
            <person name="Sevigny J.L."/>
            <person name="Sen A."/>
            <person name="Ennis N."/>
            <person name="Tisa L."/>
        </authorList>
    </citation>
    <scope>NUCLEOTIDE SEQUENCE [LARGE SCALE GENOMIC DNA]</scope>
    <source>
        <strain evidence="7 8">San01</strain>
    </source>
</reference>
<dbReference type="InterPro" id="IPR050446">
    <property type="entry name" value="FAD-oxidoreductase/Apoptosis"/>
</dbReference>
<evidence type="ECO:0000313" key="8">
    <source>
        <dbReference type="Proteomes" id="UP000283128"/>
    </source>
</evidence>
<dbReference type="SUPFAM" id="SSF55424">
    <property type="entry name" value="FAD/NAD-linked reductases, dimerisation (C-terminal) domain"/>
    <property type="match status" value="1"/>
</dbReference>
<dbReference type="Pfam" id="PF14759">
    <property type="entry name" value="Reductase_C"/>
    <property type="match status" value="1"/>
</dbReference>
<feature type="domain" description="FAD/NAD(P)-binding" evidence="5">
    <location>
        <begin position="11"/>
        <end position="312"/>
    </location>
</feature>
<dbReference type="Proteomes" id="UP000283128">
    <property type="component" value="Unassembled WGS sequence"/>
</dbReference>
<feature type="domain" description="Reductase C-terminal" evidence="6">
    <location>
        <begin position="334"/>
        <end position="411"/>
    </location>
</feature>
<evidence type="ECO:0000313" key="7">
    <source>
        <dbReference type="EMBL" id="RVU23921.1"/>
    </source>
</evidence>
<evidence type="ECO:0000259" key="6">
    <source>
        <dbReference type="Pfam" id="PF14759"/>
    </source>
</evidence>
<sequence length="415" mass="43836">MTDPNRTDRRELVIVGASLAGLRAAQALRAERFTGTITVVGDEPRPPYDRPPLSKQLLTADARPTVPELPVPDGLDVRWQLGCAAVALAPDTRTLTLADGTTLTYDGLLIATGSTARRWPAPLPPHVLTLRGWDDTLVLRDALATARRLLVVGAGFLGGEVAAAARTRGLDVTLVEASAQPLQRALGTDAGAYVAALHRESGIDLRTSTTVEEFRTHDDGQLAGALLSDGSYHPADAAVLALGSLPATDWLTGSGLDAEGGVRCDPYLRALRPDGTPFTDVTVAGDAARAPHPLADHEPIVLGHWTNAVEQAATAARTLLHPDPPRPSPTVPSFWSDLHGAAIRSVGLPSRADAAEVIELDVIARKLEVVYHRRGRLVGALTAGRPGRLATHHRHLQQIVDAATRQAAAEAVQGN</sequence>
<dbReference type="GO" id="GO:0016651">
    <property type="term" value="F:oxidoreductase activity, acting on NAD(P)H"/>
    <property type="evidence" value="ECO:0007669"/>
    <property type="project" value="TreeGrafter"/>
</dbReference>
<comment type="caution">
    <text evidence="7">The sequence shown here is derived from an EMBL/GenBank/DDBJ whole genome shotgun (WGS) entry which is preliminary data.</text>
</comment>
<keyword evidence="3" id="KW-0274">FAD</keyword>
<comment type="cofactor">
    <cofactor evidence="1">
        <name>FAD</name>
        <dbReference type="ChEBI" id="CHEBI:57692"/>
    </cofactor>
</comment>
<organism evidence="7 8">
    <name type="scientific">Streptomyces antnestii</name>
    <dbReference type="NCBI Taxonomy" id="2494256"/>
    <lineage>
        <taxon>Bacteria</taxon>
        <taxon>Bacillati</taxon>
        <taxon>Actinomycetota</taxon>
        <taxon>Actinomycetes</taxon>
        <taxon>Kitasatosporales</taxon>
        <taxon>Streptomycetaceae</taxon>
        <taxon>Streptomyces</taxon>
    </lineage>
</organism>
<name>A0A437PNQ7_9ACTN</name>
<proteinExistence type="predicted"/>
<evidence type="ECO:0000256" key="4">
    <source>
        <dbReference type="ARBA" id="ARBA00023002"/>
    </source>
</evidence>
<keyword evidence="2" id="KW-0285">Flavoprotein</keyword>
<dbReference type="Gene3D" id="3.50.50.60">
    <property type="entry name" value="FAD/NAD(P)-binding domain"/>
    <property type="match status" value="2"/>
</dbReference>
<dbReference type="AlphaFoldDB" id="A0A437PNQ7"/>
<keyword evidence="8" id="KW-1185">Reference proteome</keyword>
<evidence type="ECO:0000256" key="3">
    <source>
        <dbReference type="ARBA" id="ARBA00022827"/>
    </source>
</evidence>
<dbReference type="OrthoDB" id="1145at2"/>
<dbReference type="PANTHER" id="PTHR43557">
    <property type="entry name" value="APOPTOSIS-INDUCING FACTOR 1"/>
    <property type="match status" value="1"/>
</dbReference>
<evidence type="ECO:0000256" key="1">
    <source>
        <dbReference type="ARBA" id="ARBA00001974"/>
    </source>
</evidence>
<dbReference type="PRINTS" id="PR00368">
    <property type="entry name" value="FADPNR"/>
</dbReference>
<dbReference type="EMBL" id="RZYA01000007">
    <property type="protein sequence ID" value="RVU23921.1"/>
    <property type="molecule type" value="Genomic_DNA"/>
</dbReference>
<gene>
    <name evidence="7" type="ORF">EOT10_17890</name>
</gene>
<dbReference type="InterPro" id="IPR036188">
    <property type="entry name" value="FAD/NAD-bd_sf"/>
</dbReference>
<accession>A0A437PNQ7</accession>
<evidence type="ECO:0000259" key="5">
    <source>
        <dbReference type="Pfam" id="PF07992"/>
    </source>
</evidence>
<keyword evidence="4" id="KW-0560">Oxidoreductase</keyword>
<dbReference type="Pfam" id="PF07992">
    <property type="entry name" value="Pyr_redox_2"/>
    <property type="match status" value="1"/>
</dbReference>
<dbReference type="InterPro" id="IPR028202">
    <property type="entry name" value="Reductase_C"/>
</dbReference>
<protein>
    <submittedName>
        <fullName evidence="7">FAD-dependent oxidoreductase</fullName>
    </submittedName>
</protein>
<dbReference type="SUPFAM" id="SSF51905">
    <property type="entry name" value="FAD/NAD(P)-binding domain"/>
    <property type="match status" value="1"/>
</dbReference>
<dbReference type="InterPro" id="IPR023753">
    <property type="entry name" value="FAD/NAD-binding_dom"/>
</dbReference>
<dbReference type="PANTHER" id="PTHR43557:SF2">
    <property type="entry name" value="RIESKE DOMAIN-CONTAINING PROTEIN-RELATED"/>
    <property type="match status" value="1"/>
</dbReference>
<dbReference type="GO" id="GO:0005737">
    <property type="term" value="C:cytoplasm"/>
    <property type="evidence" value="ECO:0007669"/>
    <property type="project" value="TreeGrafter"/>
</dbReference>
<dbReference type="Gene3D" id="3.30.390.30">
    <property type="match status" value="1"/>
</dbReference>
<evidence type="ECO:0000256" key="2">
    <source>
        <dbReference type="ARBA" id="ARBA00022630"/>
    </source>
</evidence>
<dbReference type="InterPro" id="IPR016156">
    <property type="entry name" value="FAD/NAD-linked_Rdtase_dimer_sf"/>
</dbReference>